<evidence type="ECO:0000256" key="3">
    <source>
        <dbReference type="SAM" id="MobiDB-lite"/>
    </source>
</evidence>
<keyword evidence="4" id="KW-1133">Transmembrane helix</keyword>
<comment type="caution">
    <text evidence="6">The sequence shown here is derived from an EMBL/GenBank/DDBJ whole genome shotgun (WGS) entry which is preliminary data.</text>
</comment>
<dbReference type="InterPro" id="IPR002123">
    <property type="entry name" value="Plipid/glycerol_acylTrfase"/>
</dbReference>
<dbReference type="SUPFAM" id="SSF69593">
    <property type="entry name" value="Glycerol-3-phosphate (1)-acyltransferase"/>
    <property type="match status" value="1"/>
</dbReference>
<evidence type="ECO:0000313" key="7">
    <source>
        <dbReference type="Proteomes" id="UP001499933"/>
    </source>
</evidence>
<dbReference type="PANTHER" id="PTHR10434">
    <property type="entry name" value="1-ACYL-SN-GLYCEROL-3-PHOSPHATE ACYLTRANSFERASE"/>
    <property type="match status" value="1"/>
</dbReference>
<dbReference type="GO" id="GO:0016746">
    <property type="term" value="F:acyltransferase activity"/>
    <property type="evidence" value="ECO:0007669"/>
    <property type="project" value="UniProtKB-KW"/>
</dbReference>
<organism evidence="6 7">
    <name type="scientific">Microbacterium deminutum</name>
    <dbReference type="NCBI Taxonomy" id="344164"/>
    <lineage>
        <taxon>Bacteria</taxon>
        <taxon>Bacillati</taxon>
        <taxon>Actinomycetota</taxon>
        <taxon>Actinomycetes</taxon>
        <taxon>Micrococcales</taxon>
        <taxon>Microbacteriaceae</taxon>
        <taxon>Microbacterium</taxon>
    </lineage>
</organism>
<evidence type="ECO:0000256" key="2">
    <source>
        <dbReference type="ARBA" id="ARBA00023315"/>
    </source>
</evidence>
<accession>A0ABN2RLY7</accession>
<dbReference type="RefSeq" id="WP_344097738.1">
    <property type="nucleotide sequence ID" value="NZ_BAAAOG010000017.1"/>
</dbReference>
<feature type="region of interest" description="Disordered" evidence="3">
    <location>
        <begin position="223"/>
        <end position="266"/>
    </location>
</feature>
<evidence type="ECO:0000259" key="5">
    <source>
        <dbReference type="SMART" id="SM00563"/>
    </source>
</evidence>
<dbReference type="CDD" id="cd07989">
    <property type="entry name" value="LPLAT_AGPAT-like"/>
    <property type="match status" value="1"/>
</dbReference>
<name>A0ABN2RLY7_9MICO</name>
<evidence type="ECO:0000256" key="4">
    <source>
        <dbReference type="SAM" id="Phobius"/>
    </source>
</evidence>
<feature type="transmembrane region" description="Helical" evidence="4">
    <location>
        <begin position="12"/>
        <end position="32"/>
    </location>
</feature>
<protein>
    <submittedName>
        <fullName evidence="6">1-acyl-sn-glycerol-3-phosphate acyltransferase</fullName>
    </submittedName>
</protein>
<gene>
    <name evidence="6" type="ORF">GCM10009776_37840</name>
</gene>
<feature type="compositionally biased region" description="Low complexity" evidence="3">
    <location>
        <begin position="238"/>
        <end position="248"/>
    </location>
</feature>
<evidence type="ECO:0000313" key="6">
    <source>
        <dbReference type="EMBL" id="GAA1971319.1"/>
    </source>
</evidence>
<feature type="transmembrane region" description="Helical" evidence="4">
    <location>
        <begin position="44"/>
        <end position="66"/>
    </location>
</feature>
<keyword evidence="2 6" id="KW-0012">Acyltransferase</keyword>
<reference evidence="6 7" key="1">
    <citation type="journal article" date="2019" name="Int. J. Syst. Evol. Microbiol.">
        <title>The Global Catalogue of Microorganisms (GCM) 10K type strain sequencing project: providing services to taxonomists for standard genome sequencing and annotation.</title>
        <authorList>
            <consortium name="The Broad Institute Genomics Platform"/>
            <consortium name="The Broad Institute Genome Sequencing Center for Infectious Disease"/>
            <person name="Wu L."/>
            <person name="Ma J."/>
        </authorList>
    </citation>
    <scope>NUCLEOTIDE SEQUENCE [LARGE SCALE GENOMIC DNA]</scope>
    <source>
        <strain evidence="6 7">JCM 14901</strain>
    </source>
</reference>
<dbReference type="Pfam" id="PF01553">
    <property type="entry name" value="Acyltransferase"/>
    <property type="match status" value="1"/>
</dbReference>
<feature type="compositionally biased region" description="Basic and acidic residues" evidence="3">
    <location>
        <begin position="249"/>
        <end position="266"/>
    </location>
</feature>
<evidence type="ECO:0000256" key="1">
    <source>
        <dbReference type="ARBA" id="ARBA00022679"/>
    </source>
</evidence>
<dbReference type="PANTHER" id="PTHR10434:SF55">
    <property type="entry name" value="POSSIBLE ACYLTRANSFERASE"/>
    <property type="match status" value="1"/>
</dbReference>
<proteinExistence type="predicted"/>
<keyword evidence="1" id="KW-0808">Transferase</keyword>
<dbReference type="Proteomes" id="UP001499933">
    <property type="component" value="Unassembled WGS sequence"/>
</dbReference>
<keyword evidence="4" id="KW-0812">Transmembrane</keyword>
<keyword evidence="7" id="KW-1185">Reference proteome</keyword>
<keyword evidence="4" id="KW-0472">Membrane</keyword>
<feature type="domain" description="Phospholipid/glycerol acyltransferase" evidence="5">
    <location>
        <begin position="48"/>
        <end position="163"/>
    </location>
</feature>
<dbReference type="EMBL" id="BAAAOG010000017">
    <property type="protein sequence ID" value="GAA1971319.1"/>
    <property type="molecule type" value="Genomic_DNA"/>
</dbReference>
<dbReference type="SMART" id="SM00563">
    <property type="entry name" value="PlsC"/>
    <property type="match status" value="1"/>
</dbReference>
<sequence>MLEVTSPKRRSEPIYSLAIGVGRLFFGGILHLRPTISGVESIPASGPAVLAITHFGYMDFALVEWVTWLRTRRRIRFLVTRRAADKPVVGWLLRQMRHIPVEMGAGGDAYTHAVRALQEGELVGVFPEAGVSASFTVRELKTGAARMAAAAGVPLIPVVVWGGQFLRTKNHRARLREAFKAPIHVAIGIPMEVSTSEKPAAKTAVLRSELQALLDEAQANYPRSGEGQWWQPAHLGGSAPSPAEAAVAEAERQRRKSAERGRTTSA</sequence>